<dbReference type="Proteomes" id="UP000183894">
    <property type="component" value="Unassembled WGS sequence"/>
</dbReference>
<accession>A0A1H7S180</accession>
<feature type="transmembrane region" description="Helical" evidence="1">
    <location>
        <begin position="242"/>
        <end position="260"/>
    </location>
</feature>
<organism evidence="2 3">
    <name type="scientific">Haloferax larsenii</name>
    <dbReference type="NCBI Taxonomy" id="302484"/>
    <lineage>
        <taxon>Archaea</taxon>
        <taxon>Methanobacteriati</taxon>
        <taxon>Methanobacteriota</taxon>
        <taxon>Stenosarchaea group</taxon>
        <taxon>Halobacteria</taxon>
        <taxon>Halobacteriales</taxon>
        <taxon>Haloferacaceae</taxon>
        <taxon>Haloferax</taxon>
    </lineage>
</organism>
<evidence type="ECO:0000313" key="3">
    <source>
        <dbReference type="Proteomes" id="UP000183894"/>
    </source>
</evidence>
<keyword evidence="1" id="KW-0472">Membrane</keyword>
<feature type="transmembrane region" description="Helical" evidence="1">
    <location>
        <begin position="280"/>
        <end position="297"/>
    </location>
</feature>
<dbReference type="OrthoDB" id="198474at2157"/>
<evidence type="ECO:0000256" key="1">
    <source>
        <dbReference type="SAM" id="Phobius"/>
    </source>
</evidence>
<feature type="transmembrane region" description="Helical" evidence="1">
    <location>
        <begin position="186"/>
        <end position="206"/>
    </location>
</feature>
<dbReference type="AlphaFoldDB" id="A0A1H7S180"/>
<dbReference type="EMBL" id="FOAD01000006">
    <property type="protein sequence ID" value="SEL66019.1"/>
    <property type="molecule type" value="Genomic_DNA"/>
</dbReference>
<keyword evidence="1" id="KW-1133">Transmembrane helix</keyword>
<gene>
    <name evidence="2" type="ORF">SAMN04488691_106240</name>
</gene>
<evidence type="ECO:0000313" key="2">
    <source>
        <dbReference type="EMBL" id="SEL66019.1"/>
    </source>
</evidence>
<feature type="transmembrane region" description="Helical" evidence="1">
    <location>
        <begin position="317"/>
        <end position="340"/>
    </location>
</feature>
<feature type="transmembrane region" description="Helical" evidence="1">
    <location>
        <begin position="39"/>
        <end position="60"/>
    </location>
</feature>
<name>A0A1H7S180_HALLR</name>
<proteinExistence type="predicted"/>
<protein>
    <submittedName>
        <fullName evidence="2">Gluconate 2-dehydrogenase subunit 3</fullName>
    </submittedName>
</protein>
<dbReference type="InterPro" id="IPR027056">
    <property type="entry name" value="Gluconate_2DH_su3"/>
</dbReference>
<sequence>MTRSEVTAVVIATSLIGVVLSLVAGFVGSTVDVATSVWVVAGLLGGAPGALGSAVGAVFIDISRGTLGWETPIRALSACVTAIVPFALRRFAVGDDVRLSSLRDFVALEFAVVVGVLGGVATLAWGGELLGTVPFLVAPRLFFPQVVGPLVAVALVFGIGTLRGIDLDVAKRASQILPLRGTYGGTVFTVTVLAWFGLGVVGSIGYRTFEIVATSSPKQFTDRGLGFLLQLDTPLFGPGARHLQIALGVAALSVLAAILVAERHRPDSRQEAIVLTRRDALITFAAAGAVAVGVVGAQRPLQPNDSETLADRDVQTMLAVAEVVLPSVVTVETGFVTTYFRRTGEDRARELKRALAELDRESRREFGRHFADLSVETRDEYLKDLAVDRVPSDPTGDTAARLRYYIVDALLYALYSSPKGSTLLGIENPPGYPGGYDDYQRNPE</sequence>
<feature type="transmembrane region" description="Helical" evidence="1">
    <location>
        <begin position="146"/>
        <end position="165"/>
    </location>
</feature>
<feature type="transmembrane region" description="Helical" evidence="1">
    <location>
        <begin position="105"/>
        <end position="126"/>
    </location>
</feature>
<dbReference type="RefSeq" id="WP_083405307.1">
    <property type="nucleotide sequence ID" value="NZ_FOAD01000006.1"/>
</dbReference>
<dbReference type="Pfam" id="PF13618">
    <property type="entry name" value="Gluconate_2-dh3"/>
    <property type="match status" value="1"/>
</dbReference>
<keyword evidence="1" id="KW-0812">Transmembrane</keyword>
<feature type="transmembrane region" description="Helical" evidence="1">
    <location>
        <begin position="6"/>
        <end position="27"/>
    </location>
</feature>
<reference evidence="2 3" key="1">
    <citation type="submission" date="2016-10" db="EMBL/GenBank/DDBJ databases">
        <authorList>
            <person name="de Groot N.N."/>
        </authorList>
    </citation>
    <scope>NUCLEOTIDE SEQUENCE [LARGE SCALE GENOMIC DNA]</scope>
    <source>
        <strain evidence="2 3">CDM_5</strain>
    </source>
</reference>